<gene>
    <name evidence="2" type="ORF">MEUPH1_LOCUS17410</name>
</gene>
<feature type="compositionally biased region" description="Polar residues" evidence="1">
    <location>
        <begin position="18"/>
        <end position="29"/>
    </location>
</feature>
<comment type="caution">
    <text evidence="2">The sequence shown here is derived from an EMBL/GenBank/DDBJ whole genome shotgun (WGS) entry which is preliminary data.</text>
</comment>
<dbReference type="AlphaFoldDB" id="A0AAV0X260"/>
<keyword evidence="3" id="KW-1185">Reference proteome</keyword>
<accession>A0AAV0X260</accession>
<evidence type="ECO:0000313" key="3">
    <source>
        <dbReference type="Proteomes" id="UP001160148"/>
    </source>
</evidence>
<evidence type="ECO:0000256" key="1">
    <source>
        <dbReference type="SAM" id="MobiDB-lite"/>
    </source>
</evidence>
<name>A0AAV0X260_9HEMI</name>
<protein>
    <submittedName>
        <fullName evidence="2">Uncharacterized protein</fullName>
    </submittedName>
</protein>
<dbReference type="EMBL" id="CARXXK010000003">
    <property type="protein sequence ID" value="CAI6362330.1"/>
    <property type="molecule type" value="Genomic_DNA"/>
</dbReference>
<organism evidence="2 3">
    <name type="scientific">Macrosiphum euphorbiae</name>
    <name type="common">potato aphid</name>
    <dbReference type="NCBI Taxonomy" id="13131"/>
    <lineage>
        <taxon>Eukaryota</taxon>
        <taxon>Metazoa</taxon>
        <taxon>Ecdysozoa</taxon>
        <taxon>Arthropoda</taxon>
        <taxon>Hexapoda</taxon>
        <taxon>Insecta</taxon>
        <taxon>Pterygota</taxon>
        <taxon>Neoptera</taxon>
        <taxon>Paraneoptera</taxon>
        <taxon>Hemiptera</taxon>
        <taxon>Sternorrhyncha</taxon>
        <taxon>Aphidomorpha</taxon>
        <taxon>Aphidoidea</taxon>
        <taxon>Aphididae</taxon>
        <taxon>Macrosiphini</taxon>
        <taxon>Macrosiphum</taxon>
    </lineage>
</organism>
<dbReference type="Proteomes" id="UP001160148">
    <property type="component" value="Unassembled WGS sequence"/>
</dbReference>
<proteinExistence type="predicted"/>
<evidence type="ECO:0000313" key="2">
    <source>
        <dbReference type="EMBL" id="CAI6362330.1"/>
    </source>
</evidence>
<reference evidence="2 3" key="1">
    <citation type="submission" date="2023-01" db="EMBL/GenBank/DDBJ databases">
        <authorList>
            <person name="Whitehead M."/>
        </authorList>
    </citation>
    <scope>NUCLEOTIDE SEQUENCE [LARGE SCALE GENOMIC DNA]</scope>
</reference>
<feature type="compositionally biased region" description="Basic and acidic residues" evidence="1">
    <location>
        <begin position="1"/>
        <end position="17"/>
    </location>
</feature>
<feature type="region of interest" description="Disordered" evidence="1">
    <location>
        <begin position="1"/>
        <end position="29"/>
    </location>
</feature>
<sequence>MKIEKSTQIEYGNEKSSTRSSTVGNSESISGTITAGVSAGFSAMGIQYGGSIETSVQSGSERSFEVTNENGFTVSYSTSTANTVGVEEKITCDGVENEKMFVQARTNMTRMTGNDCVYVDSFLNFNNHDVHIFNCNWVNLLMYPVHNQNIVTELQCNREIMNF</sequence>